<dbReference type="PANTHER" id="PTHR24347">
    <property type="entry name" value="SERINE/THREONINE-PROTEIN KINASE"/>
    <property type="match status" value="1"/>
</dbReference>
<comment type="caution">
    <text evidence="5">The sequence shown here is derived from an EMBL/GenBank/DDBJ whole genome shotgun (WGS) entry which is preliminary data.</text>
</comment>
<dbReference type="EMBL" id="JADCUA010000009">
    <property type="protein sequence ID" value="KAH9836979.1"/>
    <property type="molecule type" value="Genomic_DNA"/>
</dbReference>
<dbReference type="PROSITE" id="PS00107">
    <property type="entry name" value="PROTEIN_KINASE_ATP"/>
    <property type="match status" value="1"/>
</dbReference>
<dbReference type="InterPro" id="IPR000253">
    <property type="entry name" value="FHA_dom"/>
</dbReference>
<dbReference type="GeneID" id="72007139"/>
<comment type="similarity">
    <text evidence="1">Belongs to the protein kinase superfamily. CAMK Ser/Thr protein kinase family. CHEK2 subfamily.</text>
</comment>
<dbReference type="InterPro" id="IPR011009">
    <property type="entry name" value="Kinase-like_dom_sf"/>
</dbReference>
<dbReference type="PROSITE" id="PS50006">
    <property type="entry name" value="FHA_DOMAIN"/>
    <property type="match status" value="1"/>
</dbReference>
<evidence type="ECO:0000256" key="2">
    <source>
        <dbReference type="PROSITE-ProRule" id="PRU10141"/>
    </source>
</evidence>
<dbReference type="CDD" id="cd22670">
    <property type="entry name" value="FHA_MEK1-like"/>
    <property type="match status" value="1"/>
</dbReference>
<dbReference type="InterPro" id="IPR000719">
    <property type="entry name" value="Prot_kinase_dom"/>
</dbReference>
<feature type="binding site" evidence="2">
    <location>
        <position position="214"/>
    </location>
    <ligand>
        <name>ATP</name>
        <dbReference type="ChEBI" id="CHEBI:30616"/>
    </ligand>
</feature>
<accession>A0ABQ8KGJ3</accession>
<keyword evidence="6" id="KW-1185">Reference proteome</keyword>
<proteinExistence type="inferred from homology"/>
<dbReference type="Pfam" id="PF00069">
    <property type="entry name" value="Pkinase"/>
    <property type="match status" value="1"/>
</dbReference>
<dbReference type="Gene3D" id="1.10.510.10">
    <property type="entry name" value="Transferase(Phosphotransferase) domain 1"/>
    <property type="match status" value="1"/>
</dbReference>
<dbReference type="SUPFAM" id="SSF49879">
    <property type="entry name" value="SMAD/FHA domain"/>
    <property type="match status" value="1"/>
</dbReference>
<name>A0ABQ8KGJ3_9APHY</name>
<evidence type="ECO:0000259" key="3">
    <source>
        <dbReference type="PROSITE" id="PS50006"/>
    </source>
</evidence>
<organism evidence="5 6">
    <name type="scientific">Rhodofomes roseus</name>
    <dbReference type="NCBI Taxonomy" id="34475"/>
    <lineage>
        <taxon>Eukaryota</taxon>
        <taxon>Fungi</taxon>
        <taxon>Dikarya</taxon>
        <taxon>Basidiomycota</taxon>
        <taxon>Agaricomycotina</taxon>
        <taxon>Agaricomycetes</taxon>
        <taxon>Polyporales</taxon>
        <taxon>Rhodofomes</taxon>
    </lineage>
</organism>
<dbReference type="InterPro" id="IPR017441">
    <property type="entry name" value="Protein_kinase_ATP_BS"/>
</dbReference>
<reference evidence="5 6" key="1">
    <citation type="journal article" date="2021" name="Environ. Microbiol.">
        <title>Gene family expansions and transcriptome signatures uncover fungal adaptations to wood decay.</title>
        <authorList>
            <person name="Hage H."/>
            <person name="Miyauchi S."/>
            <person name="Viragh M."/>
            <person name="Drula E."/>
            <person name="Min B."/>
            <person name="Chaduli D."/>
            <person name="Navarro D."/>
            <person name="Favel A."/>
            <person name="Norest M."/>
            <person name="Lesage-Meessen L."/>
            <person name="Balint B."/>
            <person name="Merenyi Z."/>
            <person name="de Eugenio L."/>
            <person name="Morin E."/>
            <person name="Martinez A.T."/>
            <person name="Baldrian P."/>
            <person name="Stursova M."/>
            <person name="Martinez M.J."/>
            <person name="Novotny C."/>
            <person name="Magnuson J.K."/>
            <person name="Spatafora J.W."/>
            <person name="Maurice S."/>
            <person name="Pangilinan J."/>
            <person name="Andreopoulos W."/>
            <person name="LaButti K."/>
            <person name="Hundley H."/>
            <person name="Na H."/>
            <person name="Kuo A."/>
            <person name="Barry K."/>
            <person name="Lipzen A."/>
            <person name="Henrissat B."/>
            <person name="Riley R."/>
            <person name="Ahrendt S."/>
            <person name="Nagy L.G."/>
            <person name="Grigoriev I.V."/>
            <person name="Martin F."/>
            <person name="Rosso M.N."/>
        </authorList>
    </citation>
    <scope>NUCLEOTIDE SEQUENCE [LARGE SCALE GENOMIC DNA]</scope>
    <source>
        <strain evidence="5 6">CIRM-BRFM 1785</strain>
    </source>
</reference>
<dbReference type="SMART" id="SM00240">
    <property type="entry name" value="FHA"/>
    <property type="match status" value="1"/>
</dbReference>
<dbReference type="Pfam" id="PF00498">
    <property type="entry name" value="FHA"/>
    <property type="match status" value="1"/>
</dbReference>
<protein>
    <submittedName>
        <fullName evidence="5">Kinase-like protein</fullName>
    </submittedName>
</protein>
<evidence type="ECO:0000259" key="4">
    <source>
        <dbReference type="PROSITE" id="PS50011"/>
    </source>
</evidence>
<dbReference type="RefSeq" id="XP_047779148.1">
    <property type="nucleotide sequence ID" value="XM_047926407.1"/>
</dbReference>
<keyword evidence="2" id="KW-0547">Nucleotide-binding</keyword>
<evidence type="ECO:0000313" key="5">
    <source>
        <dbReference type="EMBL" id="KAH9836979.1"/>
    </source>
</evidence>
<feature type="domain" description="Protein kinase" evidence="4">
    <location>
        <begin position="185"/>
        <end position="480"/>
    </location>
</feature>
<dbReference type="SUPFAM" id="SSF56112">
    <property type="entry name" value="Protein kinase-like (PK-like)"/>
    <property type="match status" value="1"/>
</dbReference>
<feature type="domain" description="FHA" evidence="3">
    <location>
        <begin position="73"/>
        <end position="130"/>
    </location>
</feature>
<sequence length="498" mass="55838">MPSTTPSAMCGLIDWSASPPTPAEWINSSSICARLVTVNKQGRREVLELSIDRPLTIGRHPSWYVPSPAFVSLPFGRIQSRCNRSSYVVPDIVASGIHCKLYAVRPSNGGVLVSCSDLSTNGLLLNGHKIRKTSILLMDGDTIQIPHSQKFECIHTQKSPQKANIFDPTPPRNPSLKTKRIGRYLVTSHCLGSGSFATVHLAMDTSASRQAACKTIKRKSKDKVDKVMKEVDILLSLDHPNINRVWAARHDNNFVHIFLELCTGGDLFSYIVGHEDSRLCESEAKYIMFQLVKGLKYLHDRLISHRGMFRPRPENILLYTPGPYPRIQIADFGLARPKAYQETFNVCGTVSYLPPEGILALDHKHLGYVGMPADCWSAGVIMYIMLAGGHPFDYDKQDGESTWYSYRPSEDFDHSQLGDLSQTSVQSDRMVKKRIVHGEVEFPSYIWSSIPDARMLCGNLLVYDPLDRATVHSALRSDWFSRELPELEAAYRERIGSS</sequence>
<dbReference type="Proteomes" id="UP000814176">
    <property type="component" value="Unassembled WGS sequence"/>
</dbReference>
<gene>
    <name evidence="5" type="ORF">C8Q71DRAFT_834087</name>
</gene>
<dbReference type="Gene3D" id="2.60.200.20">
    <property type="match status" value="1"/>
</dbReference>
<dbReference type="Gene3D" id="3.30.200.20">
    <property type="entry name" value="Phosphorylase Kinase, domain 1"/>
    <property type="match status" value="1"/>
</dbReference>
<keyword evidence="2" id="KW-0067">ATP-binding</keyword>
<dbReference type="PROSITE" id="PS50011">
    <property type="entry name" value="PROTEIN_KINASE_DOM"/>
    <property type="match status" value="1"/>
</dbReference>
<evidence type="ECO:0000256" key="1">
    <source>
        <dbReference type="ARBA" id="ARBA00005575"/>
    </source>
</evidence>
<evidence type="ECO:0000313" key="6">
    <source>
        <dbReference type="Proteomes" id="UP000814176"/>
    </source>
</evidence>
<dbReference type="InterPro" id="IPR008984">
    <property type="entry name" value="SMAD_FHA_dom_sf"/>
</dbReference>